<feature type="region of interest" description="Disordered" evidence="1">
    <location>
        <begin position="154"/>
        <end position="179"/>
    </location>
</feature>
<proteinExistence type="predicted"/>
<accession>A0A1B0D6M6</accession>
<reference evidence="2" key="1">
    <citation type="submission" date="2022-08" db="UniProtKB">
        <authorList>
            <consortium name="EnsemblMetazoa"/>
        </authorList>
    </citation>
    <scope>IDENTIFICATION</scope>
    <source>
        <strain evidence="2">Israel</strain>
    </source>
</reference>
<dbReference type="VEuPathDB" id="VectorBase:PPAI003135"/>
<keyword evidence="3" id="KW-1185">Reference proteome</keyword>
<dbReference type="InterPro" id="IPR013087">
    <property type="entry name" value="Znf_C2H2_type"/>
</dbReference>
<feature type="region of interest" description="Disordered" evidence="1">
    <location>
        <begin position="107"/>
        <end position="131"/>
    </location>
</feature>
<dbReference type="EnsemblMetazoa" id="PPAI003135-RA">
    <property type="protein sequence ID" value="PPAI003135-PA"/>
    <property type="gene ID" value="PPAI003135"/>
</dbReference>
<evidence type="ECO:0000256" key="1">
    <source>
        <dbReference type="SAM" id="MobiDB-lite"/>
    </source>
</evidence>
<sequence>MLYSKLVLKISKSNYDSVSGHFSPGGLSNIEETDNWPKFICRKCFDTANVCVEFISTIRESESTLKSIYGDLRDLDRKPGIEIVDIRSVPQYEFEVKREVVDEEVPTKRRSLRKVTSPKKRGRPRKHKIPDEGIVKDESDALFLESHSSNLIVKSSPVSDSQPESPFVQNDASEDEKIEEKPGKITRKKLDISEYTRKVEEFFKMDCDICDQSCNTLPNLQNHYRTVHNRKGYVMCCNIKLNRRSKVLQHLELHKNPNAFQCTQWLKNI</sequence>
<organism evidence="2 3">
    <name type="scientific">Phlebotomus papatasi</name>
    <name type="common">Sandfly</name>
    <dbReference type="NCBI Taxonomy" id="29031"/>
    <lineage>
        <taxon>Eukaryota</taxon>
        <taxon>Metazoa</taxon>
        <taxon>Ecdysozoa</taxon>
        <taxon>Arthropoda</taxon>
        <taxon>Hexapoda</taxon>
        <taxon>Insecta</taxon>
        <taxon>Pterygota</taxon>
        <taxon>Neoptera</taxon>
        <taxon>Endopterygota</taxon>
        <taxon>Diptera</taxon>
        <taxon>Nematocera</taxon>
        <taxon>Psychodoidea</taxon>
        <taxon>Psychodidae</taxon>
        <taxon>Phlebotomus</taxon>
        <taxon>Phlebotomus</taxon>
    </lineage>
</organism>
<dbReference type="EMBL" id="AJVK01012093">
    <property type="status" value="NOT_ANNOTATED_CDS"/>
    <property type="molecule type" value="Genomic_DNA"/>
</dbReference>
<dbReference type="VEuPathDB" id="VectorBase:PPAPM1_009325"/>
<feature type="compositionally biased region" description="Basic residues" evidence="1">
    <location>
        <begin position="108"/>
        <end position="128"/>
    </location>
</feature>
<protein>
    <submittedName>
        <fullName evidence="2">Uncharacterized protein</fullName>
    </submittedName>
</protein>
<feature type="compositionally biased region" description="Polar residues" evidence="1">
    <location>
        <begin position="154"/>
        <end position="171"/>
    </location>
</feature>
<dbReference type="PROSITE" id="PS00028">
    <property type="entry name" value="ZINC_FINGER_C2H2_1"/>
    <property type="match status" value="1"/>
</dbReference>
<dbReference type="Proteomes" id="UP000092462">
    <property type="component" value="Unassembled WGS sequence"/>
</dbReference>
<name>A0A1B0D6M6_PHLPP</name>
<dbReference type="Gene3D" id="3.30.160.60">
    <property type="entry name" value="Classic Zinc Finger"/>
    <property type="match status" value="1"/>
</dbReference>
<dbReference type="AlphaFoldDB" id="A0A1B0D6M6"/>
<dbReference type="EMBL" id="AJVK01012092">
    <property type="status" value="NOT_ANNOTATED_CDS"/>
    <property type="molecule type" value="Genomic_DNA"/>
</dbReference>
<evidence type="ECO:0000313" key="3">
    <source>
        <dbReference type="Proteomes" id="UP000092462"/>
    </source>
</evidence>
<evidence type="ECO:0000313" key="2">
    <source>
        <dbReference type="EnsemblMetazoa" id="PPAI003135-PA"/>
    </source>
</evidence>